<evidence type="ECO:0000256" key="2">
    <source>
        <dbReference type="ARBA" id="ARBA00004141"/>
    </source>
</evidence>
<dbReference type="GO" id="GO:0004843">
    <property type="term" value="F:cysteine-type deubiquitinase activity"/>
    <property type="evidence" value="ECO:0007669"/>
    <property type="project" value="UniProtKB-EC"/>
</dbReference>
<dbReference type="EMBL" id="JNBS01002544">
    <property type="protein sequence ID" value="OQR90426.1"/>
    <property type="molecule type" value="Genomic_DNA"/>
</dbReference>
<dbReference type="STRING" id="74557.A0A1V9YXE6"/>
<keyword evidence="10 14" id="KW-1133">Transmembrane helix</keyword>
<evidence type="ECO:0000256" key="9">
    <source>
        <dbReference type="ARBA" id="ARBA00022807"/>
    </source>
</evidence>
<evidence type="ECO:0000313" key="16">
    <source>
        <dbReference type="EMBL" id="OQR90426.1"/>
    </source>
</evidence>
<keyword evidence="5 16" id="KW-0645">Protease</keyword>
<dbReference type="InterPro" id="IPR018200">
    <property type="entry name" value="USP_CS"/>
</dbReference>
<dbReference type="AlphaFoldDB" id="A0A1V9YXE6"/>
<evidence type="ECO:0000256" key="1">
    <source>
        <dbReference type="ARBA" id="ARBA00000707"/>
    </source>
</evidence>
<dbReference type="OrthoDB" id="292964at2759"/>
<evidence type="ECO:0000256" key="3">
    <source>
        <dbReference type="ARBA" id="ARBA00009085"/>
    </source>
</evidence>
<feature type="compositionally biased region" description="Polar residues" evidence="13">
    <location>
        <begin position="354"/>
        <end position="364"/>
    </location>
</feature>
<comment type="similarity">
    <text evidence="3">Belongs to the peptidase C19 family.</text>
</comment>
<dbReference type="InterPro" id="IPR038765">
    <property type="entry name" value="Papain-like_cys_pep_sf"/>
</dbReference>
<evidence type="ECO:0000259" key="15">
    <source>
        <dbReference type="PROSITE" id="PS50235"/>
    </source>
</evidence>
<dbReference type="PANTHER" id="PTHR21646:SF24">
    <property type="entry name" value="UBIQUITIN CARBOXYL-TERMINAL HYDROLASE"/>
    <property type="match status" value="1"/>
</dbReference>
<proteinExistence type="inferred from homology"/>
<dbReference type="InterPro" id="IPR050185">
    <property type="entry name" value="Ub_carboxyl-term_hydrolase"/>
</dbReference>
<dbReference type="InterPro" id="IPR001394">
    <property type="entry name" value="Peptidase_C19_UCH"/>
</dbReference>
<comment type="subcellular location">
    <subcellularLocation>
        <location evidence="2">Membrane</location>
        <topology evidence="2">Multi-pass membrane protein</topology>
    </subcellularLocation>
</comment>
<evidence type="ECO:0000313" key="17">
    <source>
        <dbReference type="Proteomes" id="UP000243217"/>
    </source>
</evidence>
<dbReference type="Gene3D" id="1.20.120.350">
    <property type="entry name" value="Voltage-gated potassium channels. Chain C"/>
    <property type="match status" value="1"/>
</dbReference>
<dbReference type="Proteomes" id="UP000243217">
    <property type="component" value="Unassembled WGS sequence"/>
</dbReference>
<evidence type="ECO:0000256" key="8">
    <source>
        <dbReference type="ARBA" id="ARBA00022801"/>
    </source>
</evidence>
<comment type="catalytic activity">
    <reaction evidence="1">
        <text>Thiol-dependent hydrolysis of ester, thioester, amide, peptide and isopeptide bonds formed by the C-terminal Gly of ubiquitin (a 76-residue protein attached to proteins as an intracellular targeting signal).</text>
        <dbReference type="EC" id="3.4.19.12"/>
    </reaction>
</comment>
<dbReference type="InterPro" id="IPR027359">
    <property type="entry name" value="Volt_channel_dom_sf"/>
</dbReference>
<comment type="caution">
    <text evidence="16">The sequence shown here is derived from an EMBL/GenBank/DDBJ whole genome shotgun (WGS) entry which is preliminary data.</text>
</comment>
<dbReference type="PROSITE" id="PS50235">
    <property type="entry name" value="USP_3"/>
    <property type="match status" value="1"/>
</dbReference>
<feature type="transmembrane region" description="Helical" evidence="14">
    <location>
        <begin position="75"/>
        <end position="97"/>
    </location>
</feature>
<dbReference type="GO" id="GO:0016020">
    <property type="term" value="C:membrane"/>
    <property type="evidence" value="ECO:0007669"/>
    <property type="project" value="UniProtKB-SubCell"/>
</dbReference>
<dbReference type="InterPro" id="IPR028889">
    <property type="entry name" value="USP"/>
</dbReference>
<dbReference type="GO" id="GO:0016579">
    <property type="term" value="P:protein deubiquitination"/>
    <property type="evidence" value="ECO:0007669"/>
    <property type="project" value="InterPro"/>
</dbReference>
<keyword evidence="8" id="KW-0378">Hydrolase</keyword>
<feature type="region of interest" description="Disordered" evidence="13">
    <location>
        <begin position="345"/>
        <end position="436"/>
    </location>
</feature>
<organism evidence="16 17">
    <name type="scientific">Thraustotheca clavata</name>
    <dbReference type="NCBI Taxonomy" id="74557"/>
    <lineage>
        <taxon>Eukaryota</taxon>
        <taxon>Sar</taxon>
        <taxon>Stramenopiles</taxon>
        <taxon>Oomycota</taxon>
        <taxon>Saprolegniomycetes</taxon>
        <taxon>Saprolegniales</taxon>
        <taxon>Achlyaceae</taxon>
        <taxon>Thraustotheca</taxon>
    </lineage>
</organism>
<dbReference type="Gene3D" id="3.90.70.10">
    <property type="entry name" value="Cysteine proteinases"/>
    <property type="match status" value="1"/>
</dbReference>
<reference evidence="16 17" key="1">
    <citation type="journal article" date="2014" name="Genome Biol. Evol.">
        <title>The secreted proteins of Achlya hypogyna and Thraustotheca clavata identify the ancestral oomycete secretome and reveal gene acquisitions by horizontal gene transfer.</title>
        <authorList>
            <person name="Misner I."/>
            <person name="Blouin N."/>
            <person name="Leonard G."/>
            <person name="Richards T.A."/>
            <person name="Lane C.E."/>
        </authorList>
    </citation>
    <scope>NUCLEOTIDE SEQUENCE [LARGE SCALE GENOMIC DNA]</scope>
    <source>
        <strain evidence="16 17">ATCC 34112</strain>
    </source>
</reference>
<keyword evidence="17" id="KW-1185">Reference proteome</keyword>
<feature type="coiled-coil region" evidence="12">
    <location>
        <begin position="180"/>
        <end position="217"/>
    </location>
</feature>
<evidence type="ECO:0000256" key="13">
    <source>
        <dbReference type="SAM" id="MobiDB-lite"/>
    </source>
</evidence>
<name>A0A1V9YXE6_9STRA</name>
<evidence type="ECO:0000256" key="6">
    <source>
        <dbReference type="ARBA" id="ARBA00022692"/>
    </source>
</evidence>
<accession>A0A1V9YXE6</accession>
<evidence type="ECO:0000256" key="11">
    <source>
        <dbReference type="ARBA" id="ARBA00023136"/>
    </source>
</evidence>
<gene>
    <name evidence="16" type="ORF">THRCLA_09349</name>
</gene>
<dbReference type="SUPFAM" id="SSF54001">
    <property type="entry name" value="Cysteine proteinases"/>
    <property type="match status" value="1"/>
</dbReference>
<dbReference type="Pfam" id="PF00443">
    <property type="entry name" value="UCH"/>
    <property type="match status" value="1"/>
</dbReference>
<dbReference type="PROSITE" id="PS00973">
    <property type="entry name" value="USP_2"/>
    <property type="match status" value="1"/>
</dbReference>
<evidence type="ECO:0000256" key="10">
    <source>
        <dbReference type="ARBA" id="ARBA00022989"/>
    </source>
</evidence>
<dbReference type="PANTHER" id="PTHR21646">
    <property type="entry name" value="UBIQUITIN CARBOXYL-TERMINAL HYDROLASE"/>
    <property type="match status" value="1"/>
</dbReference>
<protein>
    <recommendedName>
        <fullName evidence="4">ubiquitinyl hydrolase 1</fullName>
        <ecNumber evidence="4">3.4.19.12</ecNumber>
    </recommendedName>
</protein>
<keyword evidence="7" id="KW-0833">Ubl conjugation pathway</keyword>
<evidence type="ECO:0000256" key="4">
    <source>
        <dbReference type="ARBA" id="ARBA00012759"/>
    </source>
</evidence>
<evidence type="ECO:0000256" key="12">
    <source>
        <dbReference type="SAM" id="Coils"/>
    </source>
</evidence>
<evidence type="ECO:0000256" key="14">
    <source>
        <dbReference type="SAM" id="Phobius"/>
    </source>
</evidence>
<keyword evidence="9" id="KW-0788">Thiol protease</keyword>
<keyword evidence="11 14" id="KW-0472">Membrane</keyword>
<dbReference type="GO" id="GO:0006508">
    <property type="term" value="P:proteolysis"/>
    <property type="evidence" value="ECO:0007669"/>
    <property type="project" value="UniProtKB-KW"/>
</dbReference>
<keyword evidence="6 14" id="KW-0812">Transmembrane</keyword>
<feature type="transmembrane region" description="Helical" evidence="14">
    <location>
        <begin position="35"/>
        <end position="55"/>
    </location>
</feature>
<keyword evidence="12" id="KW-0175">Coiled coil</keyword>
<dbReference type="EC" id="3.4.19.12" evidence="4"/>
<evidence type="ECO:0000256" key="7">
    <source>
        <dbReference type="ARBA" id="ARBA00022786"/>
    </source>
</evidence>
<feature type="domain" description="USP" evidence="15">
    <location>
        <begin position="477"/>
        <end position="821"/>
    </location>
</feature>
<dbReference type="CDD" id="cd02674">
    <property type="entry name" value="Peptidase_C19R"/>
    <property type="match status" value="1"/>
</dbReference>
<evidence type="ECO:0000256" key="5">
    <source>
        <dbReference type="ARBA" id="ARBA00022670"/>
    </source>
</evidence>
<sequence length="824" mass="93486">MSKAEEVNESLYVPVTSGWTKKSIGMFLESREVQLVMIGLITIDVVTALMVGFLAQNESLESSLATWMVVLNGLLQTMTGFTLMVFVLELVALCVVFQQDFFTHLGYGLDFITVGSSLAWELQYQSKALRVLGMFRYWRVFRFVHTLLNEEVQKRIEINNLLEKERLINQQQELNIRLFKDSLEQEYSAKKQLNQTLQEYKDEIDTLKEALNIAAMAVAGRDIDEYYFSDEDQELRSPQMASDDMDEFADANEANLSRLIPPFNLHVKRFRLNGITNMDDRILRLTCMAKSAASGLPSPSSASLQLIQPTSATTTGAIANNNKEITEVSIEAPDMLHKMERMVQIRGGRKKTSSIDTASSNRMTGTRFLSRAARAQRESPRLQPLSNQNSIAPTPDTDEKKSMTEIEDDDGNASTIQLPPAANHTSYPGYKEPVKTRVDETRLDTLTISIRQATAGFPSNAPSVVMKEISIHNKGLVGLQNLGNTCCLQCLSNVPGVMKYFQQSQHLQELNDGSQTQGKLACVFGDLIHTLWQQAEFTATRPVELKRAVGKLASRYEQHDAQEFLRFLLDGLHEDLNRVKKKPAYYEIPDRPNASDKDISEEYWQFYVQRNYSALSEQFCGQLRSEVTCQVCNHRSVCFDVFWDLSIPVPKKGKSMTIRFGGCKAEDDGGVAIQDCLKAYMEEENIKEDDAYYCSKCKTHRPVIKKINLQRCPQVLVLHLKRFSYSTFSRDKISTAIRFPAQGLNLQEFCTKDNICYDKCWDYDLIGVINHMGTLNGGHYTAECRNTENEQWYDFNDQTVSSIKTPCLSSSSAYILFYQRRCPA</sequence>